<evidence type="ECO:0000256" key="1">
    <source>
        <dbReference type="SAM" id="Phobius"/>
    </source>
</evidence>
<name>A0ABX7ECW5_9ACTN</name>
<dbReference type="EMBL" id="CP049945">
    <property type="protein sequence ID" value="QRF02498.1"/>
    <property type="molecule type" value="Genomic_DNA"/>
</dbReference>
<protein>
    <submittedName>
        <fullName evidence="2">Uncharacterized protein</fullName>
    </submittedName>
</protein>
<reference evidence="2 3" key="1">
    <citation type="submission" date="2020-03" db="EMBL/GenBank/DDBJ databases">
        <title>Genome mining and metabolic profiling illuminate the polycyclic tetramate macrolactams from Streptomyces koyangensis SCSIO 5802.</title>
        <authorList>
            <person name="Ding W."/>
        </authorList>
    </citation>
    <scope>NUCLEOTIDE SEQUENCE [LARGE SCALE GENOMIC DNA]</scope>
    <source>
        <strain evidence="2 3">SCSIO 5802</strain>
    </source>
</reference>
<evidence type="ECO:0000313" key="3">
    <source>
        <dbReference type="Proteomes" id="UP000596311"/>
    </source>
</evidence>
<keyword evidence="3" id="KW-1185">Reference proteome</keyword>
<feature type="transmembrane region" description="Helical" evidence="1">
    <location>
        <begin position="28"/>
        <end position="45"/>
    </location>
</feature>
<evidence type="ECO:0000313" key="2">
    <source>
        <dbReference type="EMBL" id="QRF02498.1"/>
    </source>
</evidence>
<keyword evidence="1" id="KW-1133">Transmembrane helix</keyword>
<sequence>MLWSDSVEREEEEVPRAAREAHAMLRRAWVLLAVAAVVVMCVLGLR</sequence>
<dbReference type="RefSeq" id="WP_162911745.1">
    <property type="nucleotide sequence ID" value="NZ_CP031742.1"/>
</dbReference>
<dbReference type="NCBIfam" id="NF047320">
    <property type="entry name" value="morpho_MmpB"/>
    <property type="match status" value="1"/>
</dbReference>
<keyword evidence="1" id="KW-0812">Transmembrane</keyword>
<accession>A0ABX7ECW5</accession>
<proteinExistence type="predicted"/>
<dbReference type="GeneID" id="300118783"/>
<dbReference type="Pfam" id="PF26627">
    <property type="entry name" value="MmpB"/>
    <property type="match status" value="1"/>
</dbReference>
<dbReference type="InterPro" id="IPR058070">
    <property type="entry name" value="MmpB-like"/>
</dbReference>
<dbReference type="Proteomes" id="UP000596311">
    <property type="component" value="Chromosome"/>
</dbReference>
<keyword evidence="1" id="KW-0472">Membrane</keyword>
<gene>
    <name evidence="2" type="ORF">G9U55_09990</name>
</gene>
<organism evidence="2 3">
    <name type="scientific">Streptomyces koyangensis</name>
    <dbReference type="NCBI Taxonomy" id="188770"/>
    <lineage>
        <taxon>Bacteria</taxon>
        <taxon>Bacillati</taxon>
        <taxon>Actinomycetota</taxon>
        <taxon>Actinomycetes</taxon>
        <taxon>Kitasatosporales</taxon>
        <taxon>Streptomycetaceae</taxon>
        <taxon>Streptomyces</taxon>
        <taxon>Streptomyces aurantiacus group</taxon>
    </lineage>
</organism>